<organism evidence="1 2">
    <name type="scientific">Pelagihabitans pacificus</name>
    <dbReference type="NCBI Taxonomy" id="2696054"/>
    <lineage>
        <taxon>Bacteria</taxon>
        <taxon>Pseudomonadati</taxon>
        <taxon>Bacteroidota</taxon>
        <taxon>Flavobacteriia</taxon>
        <taxon>Flavobacteriales</taxon>
        <taxon>Flavobacteriaceae</taxon>
        <taxon>Pelagihabitans</taxon>
    </lineage>
</organism>
<dbReference type="Proteomes" id="UP000707206">
    <property type="component" value="Unassembled WGS sequence"/>
</dbReference>
<dbReference type="AlphaFoldDB" id="A0A967AVJ7"/>
<keyword evidence="2" id="KW-1185">Reference proteome</keyword>
<accession>A0A967AVJ7</accession>
<evidence type="ECO:0000313" key="1">
    <source>
        <dbReference type="EMBL" id="NHF60170.1"/>
    </source>
</evidence>
<sequence length="338" mass="39218">MICALCKEREANKKNTHYLTDSIIRTCLNLDGANEREAGFYFDVSNNTPFVDFNFQRGTSIPKLEESLGRQATEEEIEKAKEIPFSVDYVFCSQCEDIFTSIETPFIETILPQFRQVNLTGTNQIELAQNKIVKLFFYLQVWRTAICEDVYNLSEDTMERLRLTILNSDSIENCDIPNFPYHITYLQTVGDASAYTNNFVGCTSDRNPNIIFMNDFVIQFFEETNLIRTIDFYGLNQTNDLAQFINAGNESVNIKVLPNQRRLDLVGRINREEKVQKSISYFVETFAKQWFMIFGGFPNQYLTQEYLQFISAGGFDILKYTQESIVEKTTEFIDLKLK</sequence>
<proteinExistence type="predicted"/>
<protein>
    <submittedName>
        <fullName evidence="1">Uncharacterized protein</fullName>
    </submittedName>
</protein>
<dbReference type="RefSeq" id="WP_152574664.1">
    <property type="nucleotide sequence ID" value="NZ_VIKU02000003.1"/>
</dbReference>
<evidence type="ECO:0000313" key="2">
    <source>
        <dbReference type="Proteomes" id="UP000707206"/>
    </source>
</evidence>
<name>A0A967AVJ7_9FLAO</name>
<reference evidence="1" key="1">
    <citation type="submission" date="2019-07" db="EMBL/GenBank/DDBJ databases">
        <authorList>
            <person name="De-Chao Zhang Q."/>
        </authorList>
    </citation>
    <scope>NUCLEOTIDE SEQUENCE</scope>
    <source>
        <strain evidence="1">TP-CH-4</strain>
    </source>
</reference>
<comment type="caution">
    <text evidence="1">The sequence shown here is derived from an EMBL/GenBank/DDBJ whole genome shotgun (WGS) entry which is preliminary data.</text>
</comment>
<gene>
    <name evidence="1" type="ORF">FK220_012505</name>
</gene>
<reference evidence="1" key="2">
    <citation type="submission" date="2020-03" db="EMBL/GenBank/DDBJ databases">
        <title>Flavobacteriaceae bacterium strain TP-CH-4, a member of the family Flavobacteriaceae isolated from a deep-sea seamount.</title>
        <authorList>
            <person name="Zhang D.-C."/>
        </authorList>
    </citation>
    <scope>NUCLEOTIDE SEQUENCE</scope>
    <source>
        <strain evidence="1">TP-CH-4</strain>
    </source>
</reference>
<dbReference type="EMBL" id="VIKU02000003">
    <property type="protein sequence ID" value="NHF60170.1"/>
    <property type="molecule type" value="Genomic_DNA"/>
</dbReference>